<gene>
    <name evidence="3" type="ORF">FYJ61_09335</name>
</gene>
<accession>A0A844FPV1</accession>
<sequence length="402" mass="43757">MKKFTKSILTALSLATATFSVAPQAAGLTKAATASKTTKEYKDGSYDVTAEIYDAGDTVYSTEASFLIGAGAKVTIKSHKLSAVSFTLDSDSPSYSSLTINGQKAKVTKAKDGSVTYTFAASAYQTKKGTISFTVNDKKVTADITFSDLPSNAYDTVVETSTAAKKTVKKNSAVYDRAGKKTKAKSIKAGKTITTYGTLTRNGVKYYKVSKKASQYIKASNVDGVFVTLKKSTAVYTKALKKTKTTYKKGKKLYAYAYAMLGGNKYYKLGTDKYIPASKVDGYNITLKHGAIVYTKDLKKTKTSYGEGKKLYAYGSAVLNKRKYYQVGSNSFIVASNVDGTNRKLKKNAYIYKKSKGKAVRYKKFALKKNSTHKTYGGAVTIKGKKYYIVGVGQYVVKSNFR</sequence>
<dbReference type="InterPro" id="IPR024968">
    <property type="entry name" value="SlpA_C_lactobacillus"/>
</dbReference>
<comment type="caution">
    <text evidence="3">The sequence shown here is derived from an EMBL/GenBank/DDBJ whole genome shotgun (WGS) entry which is preliminary data.</text>
</comment>
<protein>
    <recommendedName>
        <fullName evidence="2">S-layer protein C-terminal domain-containing protein</fullName>
    </recommendedName>
</protein>
<proteinExistence type="predicted"/>
<evidence type="ECO:0000313" key="3">
    <source>
        <dbReference type="EMBL" id="MST80620.1"/>
    </source>
</evidence>
<organism evidence="3 4">
    <name type="scientific">Lactobacillus equicursoris</name>
    <dbReference type="NCBI Taxonomy" id="420645"/>
    <lineage>
        <taxon>Bacteria</taxon>
        <taxon>Bacillati</taxon>
        <taxon>Bacillota</taxon>
        <taxon>Bacilli</taxon>
        <taxon>Lactobacillales</taxon>
        <taxon>Lactobacillaceae</taxon>
        <taxon>Lactobacillus</taxon>
    </lineage>
</organism>
<dbReference type="Proteomes" id="UP000452141">
    <property type="component" value="Unassembled WGS sequence"/>
</dbReference>
<evidence type="ECO:0000259" key="2">
    <source>
        <dbReference type="Pfam" id="PF03217"/>
    </source>
</evidence>
<feature type="chain" id="PRO_5038408413" description="S-layer protein C-terminal domain-containing protein" evidence="1">
    <location>
        <begin position="23"/>
        <end position="402"/>
    </location>
</feature>
<evidence type="ECO:0000313" key="4">
    <source>
        <dbReference type="Proteomes" id="UP000452141"/>
    </source>
</evidence>
<feature type="domain" description="S-layer protein C-terminal" evidence="2">
    <location>
        <begin position="160"/>
        <end position="220"/>
    </location>
</feature>
<evidence type="ECO:0000256" key="1">
    <source>
        <dbReference type="SAM" id="SignalP"/>
    </source>
</evidence>
<dbReference type="AlphaFoldDB" id="A0A844FPV1"/>
<feature type="signal peptide" evidence="1">
    <location>
        <begin position="1"/>
        <end position="22"/>
    </location>
</feature>
<dbReference type="Pfam" id="PF03217">
    <property type="entry name" value="SlpA"/>
    <property type="match status" value="2"/>
</dbReference>
<keyword evidence="1" id="KW-0732">Signal</keyword>
<feature type="domain" description="S-layer protein C-terminal" evidence="2">
    <location>
        <begin position="335"/>
        <end position="397"/>
    </location>
</feature>
<dbReference type="RefSeq" id="WP_154487550.1">
    <property type="nucleotide sequence ID" value="NZ_VUMW01000041.1"/>
</dbReference>
<reference evidence="3 4" key="1">
    <citation type="submission" date="2019-08" db="EMBL/GenBank/DDBJ databases">
        <title>In-depth cultivation of the pig gut microbiome towards novel bacterial diversity and tailored functional studies.</title>
        <authorList>
            <person name="Wylensek D."/>
            <person name="Hitch T.C.A."/>
            <person name="Clavel T."/>
        </authorList>
    </citation>
    <scope>NUCLEOTIDE SEQUENCE [LARGE SCALE GENOMIC DNA]</scope>
    <source>
        <strain evidence="3 4">WCA-470BD-2E</strain>
    </source>
</reference>
<name>A0A844FPV1_9LACO</name>
<dbReference type="EMBL" id="VUMW01000041">
    <property type="protein sequence ID" value="MST80620.1"/>
    <property type="molecule type" value="Genomic_DNA"/>
</dbReference>